<dbReference type="Proteomes" id="UP001295423">
    <property type="component" value="Unassembled WGS sequence"/>
</dbReference>
<dbReference type="EMBL" id="CAKOGP040000147">
    <property type="protein sequence ID" value="CAJ1931425.1"/>
    <property type="molecule type" value="Genomic_DNA"/>
</dbReference>
<reference evidence="3" key="1">
    <citation type="submission" date="2023-08" db="EMBL/GenBank/DDBJ databases">
        <authorList>
            <person name="Audoor S."/>
            <person name="Bilcke G."/>
        </authorList>
    </citation>
    <scope>NUCLEOTIDE SEQUENCE</scope>
</reference>
<feature type="domain" description="Ribosomal RNA-processing protein 7 C-terminal" evidence="2">
    <location>
        <begin position="76"/>
        <end position="169"/>
    </location>
</feature>
<evidence type="ECO:0000256" key="1">
    <source>
        <dbReference type="SAM" id="MobiDB-lite"/>
    </source>
</evidence>
<evidence type="ECO:0000313" key="3">
    <source>
        <dbReference type="EMBL" id="CAJ1931425.1"/>
    </source>
</evidence>
<feature type="compositionally biased region" description="Acidic residues" evidence="1">
    <location>
        <begin position="36"/>
        <end position="51"/>
    </location>
</feature>
<evidence type="ECO:0000259" key="2">
    <source>
        <dbReference type="Pfam" id="PF12923"/>
    </source>
</evidence>
<accession>A0AAD2CNY6</accession>
<dbReference type="InterPro" id="IPR024326">
    <property type="entry name" value="RRP7_C"/>
</dbReference>
<sequence length="193" mass="21812">MDRLELQTLADETWAQYERDERKRLIIGKDPLINELNDDDDDEDGFEEYDEDGNHQFKKKKHKKLFSKGYYASRQALSRAELLAECNRVMGEYEKAEAAKRKAHKKAKDGNMVDDDGFVTVSYSSNTATGNAAQGGIHNLLEESITTNYHLSQSTQCATAKAQQQQQQKEKGIGRVARLLSISTQGTQETEFG</sequence>
<organism evidence="3 4">
    <name type="scientific">Cylindrotheca closterium</name>
    <dbReference type="NCBI Taxonomy" id="2856"/>
    <lineage>
        <taxon>Eukaryota</taxon>
        <taxon>Sar</taxon>
        <taxon>Stramenopiles</taxon>
        <taxon>Ochrophyta</taxon>
        <taxon>Bacillariophyta</taxon>
        <taxon>Bacillariophyceae</taxon>
        <taxon>Bacillariophycidae</taxon>
        <taxon>Bacillariales</taxon>
        <taxon>Bacillariaceae</taxon>
        <taxon>Cylindrotheca</taxon>
    </lineage>
</organism>
<dbReference type="Pfam" id="PF12923">
    <property type="entry name" value="RRP7"/>
    <property type="match status" value="1"/>
</dbReference>
<feature type="region of interest" description="Disordered" evidence="1">
    <location>
        <begin position="34"/>
        <end position="53"/>
    </location>
</feature>
<proteinExistence type="predicted"/>
<name>A0AAD2CNY6_9STRA</name>
<gene>
    <name evidence="3" type="ORF">CYCCA115_LOCUS2383</name>
</gene>
<comment type="caution">
    <text evidence="3">The sequence shown here is derived from an EMBL/GenBank/DDBJ whole genome shotgun (WGS) entry which is preliminary data.</text>
</comment>
<evidence type="ECO:0000313" key="4">
    <source>
        <dbReference type="Proteomes" id="UP001295423"/>
    </source>
</evidence>
<dbReference type="AlphaFoldDB" id="A0AAD2CNY6"/>
<protein>
    <recommendedName>
        <fullName evidence="2">Ribosomal RNA-processing protein 7 C-terminal domain-containing protein</fullName>
    </recommendedName>
</protein>
<keyword evidence="4" id="KW-1185">Reference proteome</keyword>